<gene>
    <name evidence="1" type="ORF">ENS19_04735</name>
</gene>
<proteinExistence type="predicted"/>
<dbReference type="AlphaFoldDB" id="A0A7C3ISZ4"/>
<protein>
    <submittedName>
        <fullName evidence="1">Uncharacterized protein</fullName>
    </submittedName>
</protein>
<organism evidence="1">
    <name type="scientific">Candidatus Methanomethylicus mesodigestus</name>
    <dbReference type="NCBI Taxonomy" id="1867258"/>
    <lineage>
        <taxon>Archaea</taxon>
        <taxon>Thermoproteota</taxon>
        <taxon>Methanosuratincolia</taxon>
        <taxon>Candidatus Methanomethylicales</taxon>
        <taxon>Candidatus Methanomethylicaceae</taxon>
        <taxon>Candidatus Methanomethylicus</taxon>
    </lineage>
</organism>
<sequence>MGKNIEAINDVAEAISIRVQMAILDASLPLLAKREASEIFPVVPSAMSQPVHATSESNMNLVKQGSYLLQRSEAASALFYRISSLPLHLQYTGASKRNTTIGINMKAPRTRHSFGFGRSAY</sequence>
<reference evidence="1" key="1">
    <citation type="journal article" date="2020" name="mSystems">
        <title>Genome- and Community-Level Interaction Insights into Carbon Utilization and Element Cycling Functions of Hydrothermarchaeota in Hydrothermal Sediment.</title>
        <authorList>
            <person name="Zhou Z."/>
            <person name="Liu Y."/>
            <person name="Xu W."/>
            <person name="Pan J."/>
            <person name="Luo Z.H."/>
            <person name="Li M."/>
        </authorList>
    </citation>
    <scope>NUCLEOTIDE SEQUENCE [LARGE SCALE GENOMIC DNA]</scope>
    <source>
        <strain evidence="1">SpSt-468</strain>
    </source>
</reference>
<accession>A0A7C3ISZ4</accession>
<dbReference type="EMBL" id="DSTX01000007">
    <property type="protein sequence ID" value="HFK20572.1"/>
    <property type="molecule type" value="Genomic_DNA"/>
</dbReference>
<evidence type="ECO:0000313" key="1">
    <source>
        <dbReference type="EMBL" id="HFK20572.1"/>
    </source>
</evidence>
<name>A0A7C3ISZ4_9CREN</name>
<comment type="caution">
    <text evidence="1">The sequence shown here is derived from an EMBL/GenBank/DDBJ whole genome shotgun (WGS) entry which is preliminary data.</text>
</comment>